<feature type="domain" description="Peptidase M1 membrane alanine aminopeptidase" evidence="12">
    <location>
        <begin position="228"/>
        <end position="426"/>
    </location>
</feature>
<evidence type="ECO:0000256" key="5">
    <source>
        <dbReference type="ARBA" id="ARBA00015611"/>
    </source>
</evidence>
<dbReference type="EC" id="3.4.11.2" evidence="4"/>
<dbReference type="InterPro" id="IPR027268">
    <property type="entry name" value="Peptidase_M4/M1_CTD_sf"/>
</dbReference>
<evidence type="ECO:0000313" key="14">
    <source>
        <dbReference type="EMBL" id="TDD74967.1"/>
    </source>
</evidence>
<evidence type="ECO:0000256" key="10">
    <source>
        <dbReference type="ARBA" id="ARBA00022833"/>
    </source>
</evidence>
<dbReference type="GO" id="GO:0043171">
    <property type="term" value="P:peptide catabolic process"/>
    <property type="evidence" value="ECO:0007669"/>
    <property type="project" value="TreeGrafter"/>
</dbReference>
<organism evidence="14 15">
    <name type="scientific">Flavobacterium caseinilyticum</name>
    <dbReference type="NCBI Taxonomy" id="2541732"/>
    <lineage>
        <taxon>Bacteria</taxon>
        <taxon>Pseudomonadati</taxon>
        <taxon>Bacteroidota</taxon>
        <taxon>Flavobacteriia</taxon>
        <taxon>Flavobacteriales</taxon>
        <taxon>Flavobacteriaceae</taxon>
        <taxon>Flavobacterium</taxon>
    </lineage>
</organism>
<evidence type="ECO:0000256" key="11">
    <source>
        <dbReference type="ARBA" id="ARBA00023049"/>
    </source>
</evidence>
<dbReference type="SUPFAM" id="SSF63737">
    <property type="entry name" value="Leukotriene A4 hydrolase N-terminal domain"/>
    <property type="match status" value="1"/>
</dbReference>
<gene>
    <name evidence="14" type="ORF">E0F89_13755</name>
</gene>
<keyword evidence="11" id="KW-0482">Metalloprotease</keyword>
<evidence type="ECO:0000256" key="4">
    <source>
        <dbReference type="ARBA" id="ARBA00012564"/>
    </source>
</evidence>
<feature type="domain" description="Aminopeptidase N-like N-terminal" evidence="13">
    <location>
        <begin position="29"/>
        <end position="188"/>
    </location>
</feature>
<dbReference type="GO" id="GO:0008270">
    <property type="term" value="F:zinc ion binding"/>
    <property type="evidence" value="ECO:0007669"/>
    <property type="project" value="InterPro"/>
</dbReference>
<dbReference type="GO" id="GO:0005615">
    <property type="term" value="C:extracellular space"/>
    <property type="evidence" value="ECO:0007669"/>
    <property type="project" value="TreeGrafter"/>
</dbReference>
<sequence>MKYLFFFISTFTFAQQTQFVNFKSVLGKITVNPIEKSVSGDVDYDFDVLKSIDTIKIDAQNMEFSNLKLNGKSVNYNNTQKQLQIIFPFKKGKNNLTFQYLAKPKQTIYFVGSEANDNVQIWTQGQGKYTSHWFPSFDDVNEKVVFNLNIVCNNEYQVISNGILKFKSGLDGLSLWQYQMQKPMSSYLLMLAIGKFEKNIHKSKSGIPLEMYLEPKDVTKFDPTYRGSKTMFDFLEKEIGVKYPWGIYKQVPVRDFLYAGMENTSATLFNTRYVVDSTGFEDRSYTNVNAHELAHQWFGNLVTAESGKHHWLQEGFATYYALLAEKEIYGEDYFYSKLNESASQLKFASRTDTIPVLNAKASSLTFYQKGAWALFVLHEEIGDKAFKKAVKKYLKKHAFQNVNTEDFFAEIRKISRYDLANFSKVWLETTVFNTQQANSLLLNNKSIQILFEVDKLKNKPLLEKRDFLEKTMQSDVYFSVKETILNQVKNEKWEDKKSLFILALETKNVQLRQTVAASLNEIPESFRTQYETLLGDKSYQTQEIALYNLWSNFPEQRIQYLDKSKTWMGFNDYNLRTLWLTLALSTPAYAIDKRALETELIQYSSIDYEANTRQNALEKLLAFKIINDVVLGNLVNATTHHMWQFSKFGRDNIRKLLKNPEMRVSLERIVLELNEAEQFQLNRLLKE</sequence>
<dbReference type="InterPro" id="IPR045357">
    <property type="entry name" value="Aminopeptidase_N-like_N"/>
</dbReference>
<keyword evidence="15" id="KW-1185">Reference proteome</keyword>
<name>A0A4V2YTS7_9FLAO</name>
<dbReference type="Pfam" id="PF01433">
    <property type="entry name" value="Peptidase_M1"/>
    <property type="match status" value="1"/>
</dbReference>
<keyword evidence="6" id="KW-0031">Aminopeptidase</keyword>
<keyword evidence="7" id="KW-0645">Protease</keyword>
<comment type="caution">
    <text evidence="14">The sequence shown here is derived from an EMBL/GenBank/DDBJ whole genome shotgun (WGS) entry which is preliminary data.</text>
</comment>
<dbReference type="EMBL" id="SMFM01000007">
    <property type="protein sequence ID" value="TDD74967.1"/>
    <property type="molecule type" value="Genomic_DNA"/>
</dbReference>
<dbReference type="GO" id="GO:0070006">
    <property type="term" value="F:metalloaminopeptidase activity"/>
    <property type="evidence" value="ECO:0007669"/>
    <property type="project" value="TreeGrafter"/>
</dbReference>
<keyword evidence="8" id="KW-0479">Metal-binding</keyword>
<keyword evidence="9" id="KW-0378">Hydrolase</keyword>
<dbReference type="InterPro" id="IPR050344">
    <property type="entry name" value="Peptidase_M1_aminopeptidases"/>
</dbReference>
<evidence type="ECO:0000256" key="9">
    <source>
        <dbReference type="ARBA" id="ARBA00022801"/>
    </source>
</evidence>
<dbReference type="Pfam" id="PF17900">
    <property type="entry name" value="Peptidase_M1_N"/>
    <property type="match status" value="1"/>
</dbReference>
<proteinExistence type="inferred from homology"/>
<evidence type="ECO:0000313" key="15">
    <source>
        <dbReference type="Proteomes" id="UP000295278"/>
    </source>
</evidence>
<dbReference type="PRINTS" id="PR00756">
    <property type="entry name" value="ALADIPTASE"/>
</dbReference>
<dbReference type="CDD" id="cd09603">
    <property type="entry name" value="M1_APN_like"/>
    <property type="match status" value="1"/>
</dbReference>
<comment type="catalytic activity">
    <reaction evidence="1">
        <text>Release of an N-terminal amino acid, Xaa-|-Yaa- from a peptide, amide or arylamide. Xaa is preferably Ala, but may be most amino acids including Pro (slow action). When a terminal hydrophobic residue is followed by a prolyl residue, the two may be released as an intact Xaa-Pro dipeptide.</text>
        <dbReference type="EC" id="3.4.11.2"/>
    </reaction>
</comment>
<comment type="similarity">
    <text evidence="3">Belongs to the peptidase M1 family.</text>
</comment>
<dbReference type="GO" id="GO:0016285">
    <property type="term" value="F:alanyl aminopeptidase activity"/>
    <property type="evidence" value="ECO:0007669"/>
    <property type="project" value="UniProtKB-EC"/>
</dbReference>
<evidence type="ECO:0000256" key="2">
    <source>
        <dbReference type="ARBA" id="ARBA00001947"/>
    </source>
</evidence>
<evidence type="ECO:0000256" key="3">
    <source>
        <dbReference type="ARBA" id="ARBA00010136"/>
    </source>
</evidence>
<dbReference type="GO" id="GO:0005737">
    <property type="term" value="C:cytoplasm"/>
    <property type="evidence" value="ECO:0007669"/>
    <property type="project" value="TreeGrafter"/>
</dbReference>
<evidence type="ECO:0000259" key="12">
    <source>
        <dbReference type="Pfam" id="PF01433"/>
    </source>
</evidence>
<dbReference type="InterPro" id="IPR001930">
    <property type="entry name" value="Peptidase_M1"/>
</dbReference>
<reference evidence="14 15" key="1">
    <citation type="submission" date="2019-03" db="EMBL/GenBank/DDBJ databases">
        <title>Flavobacterium AT-3-2 sp. nov., isolated from arctic soil.</title>
        <authorList>
            <person name="Chaudhary D.K."/>
        </authorList>
    </citation>
    <scope>NUCLEOTIDE SEQUENCE [LARGE SCALE GENOMIC DNA]</scope>
    <source>
        <strain evidence="14 15">AT-3-2</strain>
    </source>
</reference>
<dbReference type="SUPFAM" id="SSF55486">
    <property type="entry name" value="Metalloproteases ('zincins'), catalytic domain"/>
    <property type="match status" value="1"/>
</dbReference>
<dbReference type="AlphaFoldDB" id="A0A4V2YTS7"/>
<evidence type="ECO:0000256" key="1">
    <source>
        <dbReference type="ARBA" id="ARBA00000098"/>
    </source>
</evidence>
<dbReference type="Proteomes" id="UP000295278">
    <property type="component" value="Unassembled WGS sequence"/>
</dbReference>
<dbReference type="InterPro" id="IPR014782">
    <property type="entry name" value="Peptidase_M1_dom"/>
</dbReference>
<evidence type="ECO:0000256" key="8">
    <source>
        <dbReference type="ARBA" id="ARBA00022723"/>
    </source>
</evidence>
<evidence type="ECO:0000259" key="13">
    <source>
        <dbReference type="Pfam" id="PF17900"/>
    </source>
</evidence>
<evidence type="ECO:0000256" key="7">
    <source>
        <dbReference type="ARBA" id="ARBA00022670"/>
    </source>
</evidence>
<comment type="cofactor">
    <cofactor evidence="2">
        <name>Zn(2+)</name>
        <dbReference type="ChEBI" id="CHEBI:29105"/>
    </cofactor>
</comment>
<dbReference type="OrthoDB" id="100605at2"/>
<dbReference type="RefSeq" id="WP_131910350.1">
    <property type="nucleotide sequence ID" value="NZ_SMFM01000007.1"/>
</dbReference>
<accession>A0A4V2YTS7</accession>
<protein>
    <recommendedName>
        <fullName evidence="5">Aminopeptidase N</fullName>
        <ecNumber evidence="4">3.4.11.2</ecNumber>
    </recommendedName>
</protein>
<dbReference type="InterPro" id="IPR042097">
    <property type="entry name" value="Aminopeptidase_N-like_N_sf"/>
</dbReference>
<dbReference type="GO" id="GO:0042277">
    <property type="term" value="F:peptide binding"/>
    <property type="evidence" value="ECO:0007669"/>
    <property type="project" value="TreeGrafter"/>
</dbReference>
<dbReference type="Gene3D" id="1.10.390.10">
    <property type="entry name" value="Neutral Protease Domain 2"/>
    <property type="match status" value="1"/>
</dbReference>
<dbReference type="GO" id="GO:0006508">
    <property type="term" value="P:proteolysis"/>
    <property type="evidence" value="ECO:0007669"/>
    <property type="project" value="UniProtKB-KW"/>
</dbReference>
<dbReference type="PANTHER" id="PTHR11533">
    <property type="entry name" value="PROTEASE M1 ZINC METALLOPROTEASE"/>
    <property type="match status" value="1"/>
</dbReference>
<dbReference type="GO" id="GO:0016020">
    <property type="term" value="C:membrane"/>
    <property type="evidence" value="ECO:0007669"/>
    <property type="project" value="TreeGrafter"/>
</dbReference>
<keyword evidence="10" id="KW-0862">Zinc</keyword>
<dbReference type="Gene3D" id="2.60.40.1730">
    <property type="entry name" value="tricorn interacting facor f3 domain"/>
    <property type="match status" value="1"/>
</dbReference>
<evidence type="ECO:0000256" key="6">
    <source>
        <dbReference type="ARBA" id="ARBA00022438"/>
    </source>
</evidence>
<dbReference type="PANTHER" id="PTHR11533:SF174">
    <property type="entry name" value="PUROMYCIN-SENSITIVE AMINOPEPTIDASE-RELATED"/>
    <property type="match status" value="1"/>
</dbReference>